<organism evidence="3 4">
    <name type="scientific">Salinibacterium amurskyense</name>
    <dbReference type="NCBI Taxonomy" id="205941"/>
    <lineage>
        <taxon>Bacteria</taxon>
        <taxon>Bacillati</taxon>
        <taxon>Actinomycetota</taxon>
        <taxon>Actinomycetes</taxon>
        <taxon>Micrococcales</taxon>
        <taxon>Microbacteriaceae</taxon>
        <taxon>Salinibacterium</taxon>
    </lineage>
</organism>
<feature type="compositionally biased region" description="Low complexity" evidence="2">
    <location>
        <begin position="395"/>
        <end position="415"/>
    </location>
</feature>
<keyword evidence="4" id="KW-1185">Reference proteome</keyword>
<dbReference type="Pfam" id="PF02515">
    <property type="entry name" value="CoA_transf_3"/>
    <property type="match status" value="1"/>
</dbReference>
<dbReference type="PANTHER" id="PTHR48207">
    <property type="entry name" value="SUCCINATE--HYDROXYMETHYLGLUTARATE COA-TRANSFERASE"/>
    <property type="match status" value="1"/>
</dbReference>
<protein>
    <submittedName>
        <fullName evidence="3">Crotonobetainyl-CoA:carnitine CoA-transferase CaiB-like acyl-CoA transferase</fullName>
    </submittedName>
</protein>
<dbReference type="AlphaFoldDB" id="A0A2M9D604"/>
<dbReference type="OrthoDB" id="9797653at2"/>
<keyword evidence="1 3" id="KW-0808">Transferase</keyword>
<dbReference type="InterPro" id="IPR023606">
    <property type="entry name" value="CoA-Trfase_III_dom_1_sf"/>
</dbReference>
<dbReference type="Proteomes" id="UP000231742">
    <property type="component" value="Unassembled WGS sequence"/>
</dbReference>
<evidence type="ECO:0000256" key="2">
    <source>
        <dbReference type="SAM" id="MobiDB-lite"/>
    </source>
</evidence>
<dbReference type="Gene3D" id="3.30.1540.10">
    <property type="entry name" value="formyl-coa transferase, domain 3"/>
    <property type="match status" value="1"/>
</dbReference>
<gene>
    <name evidence="3" type="ORF">CLV85_0312</name>
</gene>
<dbReference type="GO" id="GO:0008410">
    <property type="term" value="F:CoA-transferase activity"/>
    <property type="evidence" value="ECO:0007669"/>
    <property type="project" value="TreeGrafter"/>
</dbReference>
<dbReference type="SUPFAM" id="SSF89796">
    <property type="entry name" value="CoA-transferase family III (CaiB/BaiF)"/>
    <property type="match status" value="1"/>
</dbReference>
<comment type="caution">
    <text evidence="3">The sequence shown here is derived from an EMBL/GenBank/DDBJ whole genome shotgun (WGS) entry which is preliminary data.</text>
</comment>
<dbReference type="InterPro" id="IPR050483">
    <property type="entry name" value="CoA-transferase_III_domain"/>
</dbReference>
<feature type="region of interest" description="Disordered" evidence="2">
    <location>
        <begin position="392"/>
        <end position="415"/>
    </location>
</feature>
<proteinExistence type="predicted"/>
<sequence>MTDDNGAPTESAPMDRPLEGILVLDFSQFLAGPVAAMRLADLGARVIKVERPGTGDIGRTLAFAGREFDGDTVSFHAMNRNKESITADLKVADDLAYVKELVERADVIIQNFRPGVMERIGLDFESVRAINPGIVYASATGYGEEGPWKDRPGQDLLAQSMSGIPWLNGSKTDGPVPVGLSIADHLMSCHIAQGVTALLVRKFRTGKGGLVQTSLLEAMLDLQFELLSTKLNDDTITVQRHGEHSAHAFLAAPYGTYPTTDGYIAMAMNALPKIGDLLSIAELSEMHDPQLAWDRQEYVEDLLAARFATGTTQQWLDILDAGDVWCAPVLTLDELLASGGFEAIRMTQPVTRGGNELLTTRSPIRVDGHILTSTKAAPTLGEDNARVRAEFPSRAAATAPGAAPAGAPAAQEASA</sequence>
<dbReference type="Gene3D" id="3.40.50.10540">
    <property type="entry name" value="Crotonobetainyl-coa:carnitine coa-transferase, domain 1"/>
    <property type="match status" value="1"/>
</dbReference>
<evidence type="ECO:0000313" key="4">
    <source>
        <dbReference type="Proteomes" id="UP000231742"/>
    </source>
</evidence>
<dbReference type="PANTHER" id="PTHR48207:SF4">
    <property type="entry name" value="BLL6097 PROTEIN"/>
    <property type="match status" value="1"/>
</dbReference>
<evidence type="ECO:0000256" key="1">
    <source>
        <dbReference type="ARBA" id="ARBA00022679"/>
    </source>
</evidence>
<dbReference type="RefSeq" id="WP_100387852.1">
    <property type="nucleotide sequence ID" value="NZ_BMZU01000001.1"/>
</dbReference>
<dbReference type="EMBL" id="PGFH01000001">
    <property type="protein sequence ID" value="PJJ81141.1"/>
    <property type="molecule type" value="Genomic_DNA"/>
</dbReference>
<dbReference type="InterPro" id="IPR003673">
    <property type="entry name" value="CoA-Trfase_fam_III"/>
</dbReference>
<reference evidence="3 4" key="1">
    <citation type="submission" date="2017-11" db="EMBL/GenBank/DDBJ databases">
        <title>Genomic Encyclopedia of Archaeal and Bacterial Type Strains, Phase II (KMG-II): From Individual Species to Whole Genera.</title>
        <authorList>
            <person name="Goeker M."/>
        </authorList>
    </citation>
    <scope>NUCLEOTIDE SEQUENCE [LARGE SCALE GENOMIC DNA]</scope>
    <source>
        <strain evidence="3 4">DSM 16400</strain>
    </source>
</reference>
<accession>A0A2M9D604</accession>
<evidence type="ECO:0000313" key="3">
    <source>
        <dbReference type="EMBL" id="PJJ81141.1"/>
    </source>
</evidence>
<name>A0A2M9D604_9MICO</name>
<dbReference type="InterPro" id="IPR044855">
    <property type="entry name" value="CoA-Trfase_III_dom3_sf"/>
</dbReference>